<name>A0A0L6UHF4_9BASI</name>
<dbReference type="OrthoDB" id="2507298at2759"/>
<comment type="caution">
    <text evidence="1">The sequence shown here is derived from an EMBL/GenBank/DDBJ whole genome shotgun (WGS) entry which is preliminary data.</text>
</comment>
<organism evidence="1 2">
    <name type="scientific">Puccinia sorghi</name>
    <dbReference type="NCBI Taxonomy" id="27349"/>
    <lineage>
        <taxon>Eukaryota</taxon>
        <taxon>Fungi</taxon>
        <taxon>Dikarya</taxon>
        <taxon>Basidiomycota</taxon>
        <taxon>Pucciniomycotina</taxon>
        <taxon>Pucciniomycetes</taxon>
        <taxon>Pucciniales</taxon>
        <taxon>Pucciniaceae</taxon>
        <taxon>Puccinia</taxon>
    </lineage>
</organism>
<proteinExistence type="predicted"/>
<sequence>MGSPRRRSQRTNPGGVQALHCWKKKNDKKTWKVVKSRNVFDIEVLYGLNPFDEFQEMVARKCNIGFPNTNPIVMKSIATGSPRICCIDANLNGMDYKDWLKSADDAKKSKVFLKLKMDNPADAIKDTEMEDLLAAQAAHEQAVKEMNSKQKLCSGDDTFSKNNNELDAVDWERINIHMKKIYDKNLPIAKYDCHLPVYIDPRNPHRYILITLKACQEWARALMERKEGVTPTSPPQLLFYLTLKGTKRAKVGVNDTPASSSGSGHINLNTSGVELLAGLLAGHHKNRLQSKSRLQTPLSSPPNKSHIKGYINFLGISNKEDPLNILLANGFTSHKVFKLSGLFRELGLTLGVIMVLFDNVAKYDHYLANHK</sequence>
<gene>
    <name evidence="1" type="ORF">VP01_657g8</name>
</gene>
<evidence type="ECO:0000313" key="2">
    <source>
        <dbReference type="Proteomes" id="UP000037035"/>
    </source>
</evidence>
<dbReference type="Proteomes" id="UP000037035">
    <property type="component" value="Unassembled WGS sequence"/>
</dbReference>
<dbReference type="VEuPathDB" id="FungiDB:VP01_657g8"/>
<evidence type="ECO:0000313" key="1">
    <source>
        <dbReference type="EMBL" id="KNZ47240.1"/>
    </source>
</evidence>
<keyword evidence="2" id="KW-1185">Reference proteome</keyword>
<dbReference type="EMBL" id="LAVV01011918">
    <property type="protein sequence ID" value="KNZ47240.1"/>
    <property type="molecule type" value="Genomic_DNA"/>
</dbReference>
<accession>A0A0L6UHF4</accession>
<dbReference type="AlphaFoldDB" id="A0A0L6UHF4"/>
<reference evidence="1 2" key="1">
    <citation type="submission" date="2015-08" db="EMBL/GenBank/DDBJ databases">
        <title>Next Generation Sequencing and Analysis of the Genome of Puccinia sorghi L Schw, the Causal Agent of Maize Common Rust.</title>
        <authorList>
            <person name="Rochi L."/>
            <person name="Burguener G."/>
            <person name="Darino M."/>
            <person name="Turjanski A."/>
            <person name="Kreff E."/>
            <person name="Dieguez M.J."/>
            <person name="Sacco F."/>
        </authorList>
    </citation>
    <scope>NUCLEOTIDE SEQUENCE [LARGE SCALE GENOMIC DNA]</scope>
    <source>
        <strain evidence="1 2">RO10H11247</strain>
    </source>
</reference>
<protein>
    <submittedName>
        <fullName evidence="1">Uncharacterized protein</fullName>
    </submittedName>
</protein>